<dbReference type="SMART" id="SM00354">
    <property type="entry name" value="HTH_LACI"/>
    <property type="match status" value="1"/>
</dbReference>
<evidence type="ECO:0000313" key="5">
    <source>
        <dbReference type="EMBL" id="EKE77159.1"/>
    </source>
</evidence>
<dbReference type="RefSeq" id="WP_008482845.1">
    <property type="nucleotide sequence ID" value="NZ_AMRI01000003.1"/>
</dbReference>
<dbReference type="Pfam" id="PF13377">
    <property type="entry name" value="Peripla_BP_3"/>
    <property type="match status" value="1"/>
</dbReference>
<dbReference type="Proteomes" id="UP000006755">
    <property type="component" value="Unassembled WGS sequence"/>
</dbReference>
<evidence type="ECO:0000313" key="6">
    <source>
        <dbReference type="Proteomes" id="UP000006755"/>
    </source>
</evidence>
<dbReference type="PATRIC" id="fig|745411.4.peg.608"/>
<evidence type="ECO:0000256" key="3">
    <source>
        <dbReference type="ARBA" id="ARBA00023163"/>
    </source>
</evidence>
<dbReference type="STRING" id="745411.B3C1_03100"/>
<dbReference type="eggNOG" id="COG1609">
    <property type="taxonomic scope" value="Bacteria"/>
</dbReference>
<dbReference type="GO" id="GO:0003700">
    <property type="term" value="F:DNA-binding transcription factor activity"/>
    <property type="evidence" value="ECO:0007669"/>
    <property type="project" value="TreeGrafter"/>
</dbReference>
<organism evidence="5 6">
    <name type="scientific">Gallaecimonas xiamenensis 3-C-1</name>
    <dbReference type="NCBI Taxonomy" id="745411"/>
    <lineage>
        <taxon>Bacteria</taxon>
        <taxon>Pseudomonadati</taxon>
        <taxon>Pseudomonadota</taxon>
        <taxon>Gammaproteobacteria</taxon>
        <taxon>Enterobacterales</taxon>
        <taxon>Gallaecimonadaceae</taxon>
        <taxon>Gallaecimonas</taxon>
    </lineage>
</organism>
<sequence>MRNKGKATSFDIAHRAGVSQSTVSRALRGSPLVNKETRDRIQAIARELNYKVDKNASNLRSQHSGTLALLLFEDPTPDDSLINPFFLSMLGSITRACAQAGYDLLVSFQQLSDDWHADYEDSNKADGIILLGYGDYVAYQSKLEQLVAQGTHFVRWGAVLPEQPGLSIGCDNFQGGRDLVEHLLALSRRRVAFLGHASNHYPEFFERYQGYCAALAAAGLKVDPALQLDAITTEQAGYEAVCALLDAGQSFDAVFSASDLIALGAMRALTDRGFKVPEQVAVVGFDDIHMAAFATPPLTTVRQNTKRAGELLVQSLLRTLHNLPVQSAKIPAELVIRRSCGQAVP</sequence>
<dbReference type="InterPro" id="IPR028082">
    <property type="entry name" value="Peripla_BP_I"/>
</dbReference>
<keyword evidence="3" id="KW-0804">Transcription</keyword>
<dbReference type="InterPro" id="IPR010982">
    <property type="entry name" value="Lambda_DNA-bd_dom_sf"/>
</dbReference>
<dbReference type="EMBL" id="AMRI01000003">
    <property type="protein sequence ID" value="EKE77159.1"/>
    <property type="molecule type" value="Genomic_DNA"/>
</dbReference>
<dbReference type="OrthoDB" id="5681588at2"/>
<dbReference type="Gene3D" id="3.40.50.2300">
    <property type="match status" value="2"/>
</dbReference>
<proteinExistence type="predicted"/>
<reference evidence="5 6" key="1">
    <citation type="journal article" date="2012" name="J. Bacteriol.">
        <title>Genome Sequence of Gallaecimonas xiamenensis Type Strain 3-C-1.</title>
        <authorList>
            <person name="Lai Q."/>
            <person name="Wang L."/>
            <person name="Wang W."/>
            <person name="Shao Z."/>
        </authorList>
    </citation>
    <scope>NUCLEOTIDE SEQUENCE [LARGE SCALE GENOMIC DNA]</scope>
    <source>
        <strain evidence="5 6">3-C-1</strain>
    </source>
</reference>
<dbReference type="InterPro" id="IPR046335">
    <property type="entry name" value="LacI/GalR-like_sensor"/>
</dbReference>
<dbReference type="CDD" id="cd01392">
    <property type="entry name" value="HTH_LacI"/>
    <property type="match status" value="1"/>
</dbReference>
<keyword evidence="1" id="KW-0805">Transcription regulation</keyword>
<dbReference type="CDD" id="cd06295">
    <property type="entry name" value="PBP1_CelR"/>
    <property type="match status" value="1"/>
</dbReference>
<name>K2K2V6_9GAMM</name>
<evidence type="ECO:0000259" key="4">
    <source>
        <dbReference type="PROSITE" id="PS50932"/>
    </source>
</evidence>
<accession>K2K2V6</accession>
<dbReference type="InterPro" id="IPR000843">
    <property type="entry name" value="HTH_LacI"/>
</dbReference>
<comment type="caution">
    <text evidence="5">The sequence shown here is derived from an EMBL/GenBank/DDBJ whole genome shotgun (WGS) entry which is preliminary data.</text>
</comment>
<protein>
    <submittedName>
        <fullName evidence="5">LacI family transcriptional regulator</fullName>
    </submittedName>
</protein>
<keyword evidence="6" id="KW-1185">Reference proteome</keyword>
<dbReference type="SUPFAM" id="SSF53822">
    <property type="entry name" value="Periplasmic binding protein-like I"/>
    <property type="match status" value="1"/>
</dbReference>
<dbReference type="SUPFAM" id="SSF47413">
    <property type="entry name" value="lambda repressor-like DNA-binding domains"/>
    <property type="match status" value="1"/>
</dbReference>
<feature type="domain" description="HTH lacI-type" evidence="4">
    <location>
        <begin position="7"/>
        <end position="61"/>
    </location>
</feature>
<gene>
    <name evidence="5" type="ORF">B3C1_03100</name>
</gene>
<evidence type="ECO:0000256" key="2">
    <source>
        <dbReference type="ARBA" id="ARBA00023125"/>
    </source>
</evidence>
<dbReference type="Pfam" id="PF00356">
    <property type="entry name" value="LacI"/>
    <property type="match status" value="1"/>
</dbReference>
<dbReference type="GO" id="GO:0000976">
    <property type="term" value="F:transcription cis-regulatory region binding"/>
    <property type="evidence" value="ECO:0007669"/>
    <property type="project" value="TreeGrafter"/>
</dbReference>
<dbReference type="Gene3D" id="1.10.260.40">
    <property type="entry name" value="lambda repressor-like DNA-binding domains"/>
    <property type="match status" value="1"/>
</dbReference>
<dbReference type="PANTHER" id="PTHR30146">
    <property type="entry name" value="LACI-RELATED TRANSCRIPTIONAL REPRESSOR"/>
    <property type="match status" value="1"/>
</dbReference>
<dbReference type="AlphaFoldDB" id="K2K2V6"/>
<evidence type="ECO:0000256" key="1">
    <source>
        <dbReference type="ARBA" id="ARBA00023015"/>
    </source>
</evidence>
<keyword evidence="2" id="KW-0238">DNA-binding</keyword>
<dbReference type="PANTHER" id="PTHR30146:SF120">
    <property type="entry name" value="ALANINE RACEMASE"/>
    <property type="match status" value="1"/>
</dbReference>
<dbReference type="PROSITE" id="PS50932">
    <property type="entry name" value="HTH_LACI_2"/>
    <property type="match status" value="1"/>
</dbReference>